<feature type="transmembrane region" description="Helical" evidence="8">
    <location>
        <begin position="113"/>
        <end position="134"/>
    </location>
</feature>
<keyword evidence="7 8" id="KW-0472">Membrane</keyword>
<dbReference type="NCBIfam" id="NF003477">
    <property type="entry name" value="PRK05122.1"/>
    <property type="match status" value="1"/>
</dbReference>
<feature type="transmembrane region" description="Helical" evidence="8">
    <location>
        <begin position="308"/>
        <end position="330"/>
    </location>
</feature>
<dbReference type="InterPro" id="IPR036259">
    <property type="entry name" value="MFS_trans_sf"/>
</dbReference>
<evidence type="ECO:0000256" key="8">
    <source>
        <dbReference type="HAMAP-Rule" id="MF_01118"/>
    </source>
</evidence>
<feature type="domain" description="Major facilitator superfamily (MFS) profile" evidence="9">
    <location>
        <begin position="216"/>
        <end position="401"/>
    </location>
</feature>
<dbReference type="HAMAP" id="MF_01118">
    <property type="entry name" value="MFS_YhhS"/>
    <property type="match status" value="1"/>
</dbReference>
<keyword evidence="5 8" id="KW-0812">Transmembrane</keyword>
<dbReference type="PANTHER" id="PTHR23517:SF13">
    <property type="entry name" value="MAJOR FACILITATOR SUPERFAMILY MFS_1"/>
    <property type="match status" value="1"/>
</dbReference>
<dbReference type="PANTHER" id="PTHR23517">
    <property type="entry name" value="RESISTANCE PROTEIN MDTM, PUTATIVE-RELATED-RELATED"/>
    <property type="match status" value="1"/>
</dbReference>
<dbReference type="Proteomes" id="UP001521074">
    <property type="component" value="Unassembled WGS sequence"/>
</dbReference>
<evidence type="ECO:0000313" key="11">
    <source>
        <dbReference type="Proteomes" id="UP001521074"/>
    </source>
</evidence>
<evidence type="ECO:0000256" key="7">
    <source>
        <dbReference type="ARBA" id="ARBA00023136"/>
    </source>
</evidence>
<evidence type="ECO:0000256" key="6">
    <source>
        <dbReference type="ARBA" id="ARBA00022989"/>
    </source>
</evidence>
<feature type="transmembrane region" description="Helical" evidence="8">
    <location>
        <begin position="12"/>
        <end position="40"/>
    </location>
</feature>
<evidence type="ECO:0000256" key="4">
    <source>
        <dbReference type="ARBA" id="ARBA00022519"/>
    </source>
</evidence>
<comment type="caution">
    <text evidence="10">The sequence shown here is derived from an EMBL/GenBank/DDBJ whole genome shotgun (WGS) entry which is preliminary data.</text>
</comment>
<dbReference type="Pfam" id="PF07690">
    <property type="entry name" value="MFS_1"/>
    <property type="match status" value="1"/>
</dbReference>
<dbReference type="InterPro" id="IPR020846">
    <property type="entry name" value="MFS_dom"/>
</dbReference>
<keyword evidence="4 8" id="KW-0997">Cell inner membrane</keyword>
<dbReference type="SUPFAM" id="SSF103473">
    <property type="entry name" value="MFS general substrate transporter"/>
    <property type="match status" value="1"/>
</dbReference>
<feature type="transmembrane region" description="Helical" evidence="8">
    <location>
        <begin position="252"/>
        <end position="273"/>
    </location>
</feature>
<feature type="transmembrane region" description="Helical" evidence="8">
    <location>
        <begin position="342"/>
        <end position="362"/>
    </location>
</feature>
<accession>A0ABS8VVP5</accession>
<comment type="subcellular location">
    <subcellularLocation>
        <location evidence="8">Cell inner membrane</location>
        <topology evidence="8">Multi-pass membrane protein</topology>
    </subcellularLocation>
    <subcellularLocation>
        <location evidence="1">Cell membrane</location>
        <topology evidence="1">Multi-pass membrane protein</topology>
    </subcellularLocation>
</comment>
<evidence type="ECO:0000256" key="2">
    <source>
        <dbReference type="ARBA" id="ARBA00022448"/>
    </source>
</evidence>
<protein>
    <recommendedName>
        <fullName evidence="8">Uncharacterized MFS-type transporter LWC05_08525</fullName>
    </recommendedName>
</protein>
<evidence type="ECO:0000259" key="9">
    <source>
        <dbReference type="PROSITE" id="PS50850"/>
    </source>
</evidence>
<keyword evidence="3 8" id="KW-1003">Cell membrane</keyword>
<evidence type="ECO:0000256" key="5">
    <source>
        <dbReference type="ARBA" id="ARBA00022692"/>
    </source>
</evidence>
<feature type="transmembrane region" description="Helical" evidence="8">
    <location>
        <begin position="81"/>
        <end position="101"/>
    </location>
</feature>
<comment type="similarity">
    <text evidence="8">Belongs to the major facilitator superfamily. YhhS family.</text>
</comment>
<reference evidence="10 11" key="1">
    <citation type="submission" date="2021-12" db="EMBL/GenBank/DDBJ databases">
        <title>Genome sequence of Acetobacter sicerae DmPark20a_162.</title>
        <authorList>
            <person name="Chaston J.M."/>
        </authorList>
    </citation>
    <scope>NUCLEOTIDE SEQUENCE [LARGE SCALE GENOMIC DNA]</scope>
    <source>
        <strain evidence="10 11">DmPark20a_162</strain>
    </source>
</reference>
<feature type="transmembrane region" description="Helical" evidence="8">
    <location>
        <begin position="218"/>
        <end position="246"/>
    </location>
</feature>
<feature type="transmembrane region" description="Helical" evidence="8">
    <location>
        <begin position="285"/>
        <end position="302"/>
    </location>
</feature>
<proteinExistence type="inferred from homology"/>
<dbReference type="InterPro" id="IPR050171">
    <property type="entry name" value="MFS_Transporters"/>
</dbReference>
<keyword evidence="6 8" id="KW-1133">Transmembrane helix</keyword>
<evidence type="ECO:0000256" key="1">
    <source>
        <dbReference type="ARBA" id="ARBA00004651"/>
    </source>
</evidence>
<gene>
    <name evidence="10" type="ORF">LWC05_08525</name>
</gene>
<evidence type="ECO:0000256" key="3">
    <source>
        <dbReference type="ARBA" id="ARBA00022475"/>
    </source>
</evidence>
<dbReference type="PROSITE" id="PS51257">
    <property type="entry name" value="PROKAR_LIPOPROTEIN"/>
    <property type="match status" value="1"/>
</dbReference>
<dbReference type="RefSeq" id="WP_232877526.1">
    <property type="nucleotide sequence ID" value="NZ_JAJSOJ010000025.1"/>
</dbReference>
<dbReference type="PROSITE" id="PS50850">
    <property type="entry name" value="MFS"/>
    <property type="match status" value="1"/>
</dbReference>
<dbReference type="Gene3D" id="1.20.1250.20">
    <property type="entry name" value="MFS general substrate transporter like domains"/>
    <property type="match status" value="1"/>
</dbReference>
<organism evidence="10 11">
    <name type="scientific">Acetobacter sicerae</name>
    <dbReference type="NCBI Taxonomy" id="85325"/>
    <lineage>
        <taxon>Bacteria</taxon>
        <taxon>Pseudomonadati</taxon>
        <taxon>Pseudomonadota</taxon>
        <taxon>Alphaproteobacteria</taxon>
        <taxon>Acetobacterales</taxon>
        <taxon>Acetobacteraceae</taxon>
        <taxon>Acetobacter</taxon>
    </lineage>
</organism>
<keyword evidence="11" id="KW-1185">Reference proteome</keyword>
<dbReference type="InterPro" id="IPR011701">
    <property type="entry name" value="MFS"/>
</dbReference>
<feature type="transmembrane region" description="Helical" evidence="8">
    <location>
        <begin position="176"/>
        <end position="198"/>
    </location>
</feature>
<feature type="transmembrane region" description="Helical" evidence="8">
    <location>
        <begin position="368"/>
        <end position="392"/>
    </location>
</feature>
<keyword evidence="2 8" id="KW-0813">Transport</keyword>
<feature type="transmembrane region" description="Helical" evidence="8">
    <location>
        <begin position="46"/>
        <end position="69"/>
    </location>
</feature>
<feature type="transmembrane region" description="Helical" evidence="8">
    <location>
        <begin position="146"/>
        <end position="170"/>
    </location>
</feature>
<evidence type="ECO:0000313" key="10">
    <source>
        <dbReference type="EMBL" id="MCE0743926.1"/>
    </source>
</evidence>
<dbReference type="EMBL" id="JAJSOJ010000025">
    <property type="protein sequence ID" value="MCE0743926.1"/>
    <property type="molecule type" value="Genomic_DNA"/>
</dbReference>
<dbReference type="InterPro" id="IPR023008">
    <property type="entry name" value="MFS_YhhS-like"/>
</dbReference>
<name>A0ABS8VVP5_9PROT</name>
<sequence length="401" mass="41020">MTPSSPRSSSVIARIYPVLLFTLACYTVIGLQMAVVPLFVHRTLGYSAALAGFAVSAQYLATLATRTWAGKRLDANGARPVVLTGLIVGALSGVLLVASSLCASESSLSLGLLLIGRALLGFSESWVAVGVIIWNMHRAGAANSAAVISWNGVCSYGGIALGAPIASLIFSSHTRFGGLIGVGLLSTLLFIACIPNALRQKTTRPAPQTGPKPSFTTIFRAIMPYGCALGASSVGFGAIVSCLTLYFNDENWSGAAIALAVFGGFFVLTRFVFSSMIRKIGGVKVALVSMAVETLGLLIIAGGPSPVLANIGAALTGVGFSLVFPALGVLAIERLGAENRGVALGGFSVFLDLAIGASGPGLGMIIPIWGFPTLFVVAAAFCAIGFFLTLTLPKNSPAASA</sequence>